<evidence type="ECO:0000313" key="2">
    <source>
        <dbReference type="Proteomes" id="UP000001400"/>
    </source>
</evidence>
<dbReference type="AlphaFoldDB" id="B5I9P8"/>
<dbReference type="GO" id="GO:0015385">
    <property type="term" value="F:sodium:proton antiporter activity"/>
    <property type="evidence" value="ECO:0007669"/>
    <property type="project" value="TreeGrafter"/>
</dbReference>
<dbReference type="eggNOG" id="arCOG03082">
    <property type="taxonomic scope" value="Archaea"/>
</dbReference>
<dbReference type="STRING" id="439481.Aboo_0666"/>
<dbReference type="Proteomes" id="UP000001400">
    <property type="component" value="Chromosome"/>
</dbReference>
<dbReference type="PANTHER" id="PTHR34703">
    <property type="entry name" value="ANTIPORTER SUBUNIT MNHG2-RELATED"/>
    <property type="match status" value="1"/>
</dbReference>
<dbReference type="RefSeq" id="WP_008081963.1">
    <property type="nucleotide sequence ID" value="NC_013926.1"/>
</dbReference>
<protein>
    <submittedName>
        <fullName evidence="1">Monovalent cation/proton antiporter, MnhG/PhaG subunit</fullName>
    </submittedName>
</protein>
<dbReference type="PANTHER" id="PTHR34703:SF1">
    <property type="entry name" value="ANTIPORTER SUBUNIT MNHG2-RELATED"/>
    <property type="match status" value="1"/>
</dbReference>
<dbReference type="NCBIfam" id="NF009312">
    <property type="entry name" value="PRK12672.1"/>
    <property type="match status" value="1"/>
</dbReference>
<accession>B5I9P8</accession>
<reference evidence="1" key="1">
    <citation type="submission" date="2010-02" db="EMBL/GenBank/DDBJ databases">
        <title>Complete sequence of Aciduliprofundum boonei T469.</title>
        <authorList>
            <consortium name="US DOE Joint Genome Institute"/>
            <person name="Lucas S."/>
            <person name="Copeland A."/>
            <person name="Lapidus A."/>
            <person name="Cheng J.-F."/>
            <person name="Bruce D."/>
            <person name="Goodwin L."/>
            <person name="Pitluck S."/>
            <person name="Saunders E."/>
            <person name="Detter J.C."/>
            <person name="Han C."/>
            <person name="Tapia R."/>
            <person name="Land M."/>
            <person name="Hauser L."/>
            <person name="Kyrpides N."/>
            <person name="Mikhailova N."/>
            <person name="Flores G."/>
            <person name="Reysenbach A.-L."/>
            <person name="Woyke T."/>
        </authorList>
    </citation>
    <scope>NUCLEOTIDE SEQUENCE</scope>
    <source>
        <strain evidence="1">T469</strain>
    </source>
</reference>
<organism evidence="1 2">
    <name type="scientific">Aciduliprofundum boonei (strain DSM 19572 / T469)</name>
    <dbReference type="NCBI Taxonomy" id="439481"/>
    <lineage>
        <taxon>Archaea</taxon>
        <taxon>Methanobacteriati</taxon>
        <taxon>Thermoplasmatota</taxon>
        <taxon>DHVE2 group</taxon>
        <taxon>Candidatus Aciduliprofundum</taxon>
    </lineage>
</organism>
<dbReference type="HOGENOM" id="CLU_121334_0_6_2"/>
<sequence>MWTEYLIYIFIGIGLTFNGLGTIGLLRFPDVYTRLHAATKATTFGSIFTSLAVVTWAFTQLYLTGQAWGLTLALHTFVAIAALLLTNPVGAHAIARAAHRSGVLPKYAVVDKLEEVKK</sequence>
<name>B5I9P8_ACIB4</name>
<dbReference type="OrthoDB" id="19138at2157"/>
<dbReference type="KEGG" id="abi:Aboo_0666"/>
<gene>
    <name evidence="1" type="ordered locus">Aboo_0666</name>
</gene>
<dbReference type="Pfam" id="PF03334">
    <property type="entry name" value="PhaG_MnhG_YufB"/>
    <property type="match status" value="1"/>
</dbReference>
<proteinExistence type="predicted"/>
<dbReference type="EMBL" id="CP001941">
    <property type="protein sequence ID" value="ADD08477.1"/>
    <property type="molecule type" value="Genomic_DNA"/>
</dbReference>
<keyword evidence="2" id="KW-1185">Reference proteome</keyword>
<dbReference type="InterPro" id="IPR005133">
    <property type="entry name" value="PhaG_MnhG_YufB"/>
</dbReference>
<dbReference type="NCBIfam" id="TIGR01300">
    <property type="entry name" value="CPA3_mnhG_phaG"/>
    <property type="match status" value="1"/>
</dbReference>
<evidence type="ECO:0000313" key="1">
    <source>
        <dbReference type="EMBL" id="ADD08477.1"/>
    </source>
</evidence>
<dbReference type="GeneID" id="8827612"/>